<dbReference type="EMBL" id="LAZR01001669">
    <property type="protein sequence ID" value="KKN41078.1"/>
    <property type="molecule type" value="Genomic_DNA"/>
</dbReference>
<accession>A0A0F9TI04</accession>
<organism evidence="1">
    <name type="scientific">marine sediment metagenome</name>
    <dbReference type="NCBI Taxonomy" id="412755"/>
    <lineage>
        <taxon>unclassified sequences</taxon>
        <taxon>metagenomes</taxon>
        <taxon>ecological metagenomes</taxon>
    </lineage>
</organism>
<gene>
    <name evidence="1" type="ORF">LCGC14_0726870</name>
</gene>
<sequence>MAFGAYVATAEEAFLEIENIILAIEAGDLRVALVQEQELRAIFTTLQRNVEYRDIAGISRVAVSSPTTRTARRRAFAALDRWLATTNTAFRASASRFRDFVQGRAVLGEMRQLQNLAVADWKRITARLKRPDQFTNAQVSQATQLAADTERLKEKFGGFNNWLEDVTGQASYGKAENMIALTNQAHRDAQRAISGFTRGTDARPGTLGAREALESDIVEQRGSIQFDRRRLVLSSTAHARGVYNATMIALAAATGAMHFMYYLTPPNRRGIGGTTRDELYQIRAGEPDNGMIGLHNLATNAGQVLEITPEAALAEARRRGKLAGIQSTSETKSRLTKMMLEQEPVATWPERYRRQNETRRMSIAFGTDVGIHPGSQELYLPIPTSLLHEGRAWAASKRARLRRAA</sequence>
<protein>
    <submittedName>
        <fullName evidence="1">Uncharacterized protein</fullName>
    </submittedName>
</protein>
<proteinExistence type="predicted"/>
<reference evidence="1" key="1">
    <citation type="journal article" date="2015" name="Nature">
        <title>Complex archaea that bridge the gap between prokaryotes and eukaryotes.</title>
        <authorList>
            <person name="Spang A."/>
            <person name="Saw J.H."/>
            <person name="Jorgensen S.L."/>
            <person name="Zaremba-Niedzwiedzka K."/>
            <person name="Martijn J."/>
            <person name="Lind A.E."/>
            <person name="van Eijk R."/>
            <person name="Schleper C."/>
            <person name="Guy L."/>
            <person name="Ettema T.J."/>
        </authorList>
    </citation>
    <scope>NUCLEOTIDE SEQUENCE</scope>
</reference>
<comment type="caution">
    <text evidence="1">The sequence shown here is derived from an EMBL/GenBank/DDBJ whole genome shotgun (WGS) entry which is preliminary data.</text>
</comment>
<name>A0A0F9TI04_9ZZZZ</name>
<evidence type="ECO:0000313" key="1">
    <source>
        <dbReference type="EMBL" id="KKN41078.1"/>
    </source>
</evidence>
<dbReference type="AlphaFoldDB" id="A0A0F9TI04"/>